<name>A0A0C2G288_9BILA</name>
<comment type="similarity">
    <text evidence="1">Belongs to the ETS family.</text>
</comment>
<dbReference type="EMBL" id="KN737966">
    <property type="protein sequence ID" value="KIH55060.1"/>
    <property type="molecule type" value="Genomic_DNA"/>
</dbReference>
<accession>A0A0C2G288</accession>
<dbReference type="InterPro" id="IPR000418">
    <property type="entry name" value="Ets_dom"/>
</dbReference>
<feature type="region of interest" description="Disordered" evidence="2">
    <location>
        <begin position="132"/>
        <end position="151"/>
    </location>
</feature>
<protein>
    <recommendedName>
        <fullName evidence="3">ETS domain-containing protein</fullName>
    </recommendedName>
</protein>
<gene>
    <name evidence="4" type="ORF">ANCDUO_14791</name>
</gene>
<feature type="non-terminal residue" evidence="4">
    <location>
        <position position="264"/>
    </location>
</feature>
<reference evidence="4 5" key="1">
    <citation type="submission" date="2013-12" db="EMBL/GenBank/DDBJ databases">
        <title>Draft genome of the parsitic nematode Ancylostoma duodenale.</title>
        <authorList>
            <person name="Mitreva M."/>
        </authorList>
    </citation>
    <scope>NUCLEOTIDE SEQUENCE [LARGE SCALE GENOMIC DNA]</scope>
    <source>
        <strain evidence="4 5">Zhejiang</strain>
    </source>
</reference>
<proteinExistence type="inferred from homology"/>
<dbReference type="AlphaFoldDB" id="A0A0C2G288"/>
<evidence type="ECO:0000313" key="4">
    <source>
        <dbReference type="EMBL" id="KIH55060.1"/>
    </source>
</evidence>
<dbReference type="InterPro" id="IPR036388">
    <property type="entry name" value="WH-like_DNA-bd_sf"/>
</dbReference>
<evidence type="ECO:0000256" key="2">
    <source>
        <dbReference type="SAM" id="MobiDB-lite"/>
    </source>
</evidence>
<evidence type="ECO:0000259" key="3">
    <source>
        <dbReference type="Pfam" id="PF00178"/>
    </source>
</evidence>
<dbReference type="Pfam" id="PF00178">
    <property type="entry name" value="Ets"/>
    <property type="match status" value="1"/>
</dbReference>
<dbReference type="GO" id="GO:0003700">
    <property type="term" value="F:DNA-binding transcription factor activity"/>
    <property type="evidence" value="ECO:0007669"/>
    <property type="project" value="InterPro"/>
</dbReference>
<dbReference type="InterPro" id="IPR036390">
    <property type="entry name" value="WH_DNA-bd_sf"/>
</dbReference>
<dbReference type="Gene3D" id="1.10.10.10">
    <property type="entry name" value="Winged helix-like DNA-binding domain superfamily/Winged helix DNA-binding domain"/>
    <property type="match status" value="1"/>
</dbReference>
<dbReference type="Proteomes" id="UP000054047">
    <property type="component" value="Unassembled WGS sequence"/>
</dbReference>
<keyword evidence="5" id="KW-1185">Reference proteome</keyword>
<dbReference type="OrthoDB" id="5865939at2759"/>
<evidence type="ECO:0000256" key="1">
    <source>
        <dbReference type="ARBA" id="ARBA00005562"/>
    </source>
</evidence>
<organism evidence="4 5">
    <name type="scientific">Ancylostoma duodenale</name>
    <dbReference type="NCBI Taxonomy" id="51022"/>
    <lineage>
        <taxon>Eukaryota</taxon>
        <taxon>Metazoa</taxon>
        <taxon>Ecdysozoa</taxon>
        <taxon>Nematoda</taxon>
        <taxon>Chromadorea</taxon>
        <taxon>Rhabditida</taxon>
        <taxon>Rhabditina</taxon>
        <taxon>Rhabditomorpha</taxon>
        <taxon>Strongyloidea</taxon>
        <taxon>Ancylostomatidae</taxon>
        <taxon>Ancylostomatinae</taxon>
        <taxon>Ancylostoma</taxon>
    </lineage>
</organism>
<evidence type="ECO:0000313" key="5">
    <source>
        <dbReference type="Proteomes" id="UP000054047"/>
    </source>
</evidence>
<sequence length="264" mass="29278">MFPSYPMHPMNPAGLPPHPMLPYMPVPVFPPVAPMPVPVTPPDANLSYDRDCTTPDGADTSACGSDPPRNFRPGSFPYYHAPMPFWPPPATTPPPVAGFPQPPRIPTHERIPSPAPVYNPCFAQDANISVSPVPSDEKPTPEKCTPMQRAGAGRVQKKLSAATLKAQRAFALLQLIVDLLMDGTNRDIIEWISTECLEFTIRDRKKFMVHWNKISGKQDSFMAISCMMRAVGNDKVVTRAGQKVRLITRTAAYTYRFFPDHDLP</sequence>
<dbReference type="GO" id="GO:0043565">
    <property type="term" value="F:sequence-specific DNA binding"/>
    <property type="evidence" value="ECO:0007669"/>
    <property type="project" value="InterPro"/>
</dbReference>
<dbReference type="SUPFAM" id="SSF46785">
    <property type="entry name" value="Winged helix' DNA-binding domain"/>
    <property type="match status" value="1"/>
</dbReference>
<feature type="domain" description="ETS" evidence="3">
    <location>
        <begin position="172"/>
        <end position="232"/>
    </location>
</feature>